<dbReference type="InterPro" id="IPR036291">
    <property type="entry name" value="NAD(P)-bd_dom_sf"/>
</dbReference>
<dbReference type="AlphaFoldDB" id="B8DSA4"/>
<name>B8DSA4_NITV9</name>
<dbReference type="STRING" id="883.DvMF_2922"/>
<feature type="domain" description="NAD-dependent epimerase/dehydratase" evidence="1">
    <location>
        <begin position="28"/>
        <end position="261"/>
    </location>
</feature>
<dbReference type="InterPro" id="IPR001509">
    <property type="entry name" value="Epimerase_deHydtase"/>
</dbReference>
<dbReference type="EMBL" id="CP001197">
    <property type="protein sequence ID" value="ACL09859.1"/>
    <property type="molecule type" value="Genomic_DNA"/>
</dbReference>
<organism evidence="2">
    <name type="scientific">Nitratidesulfovibrio vulgaris (strain DSM 19637 / Miyazaki F)</name>
    <name type="common">Desulfovibrio vulgaris</name>
    <dbReference type="NCBI Taxonomy" id="883"/>
    <lineage>
        <taxon>Bacteria</taxon>
        <taxon>Pseudomonadati</taxon>
        <taxon>Thermodesulfobacteriota</taxon>
        <taxon>Desulfovibrionia</taxon>
        <taxon>Desulfovibrionales</taxon>
        <taxon>Desulfovibrionaceae</taxon>
        <taxon>Nitratidesulfovibrio</taxon>
    </lineage>
</organism>
<dbReference type="InterPro" id="IPR050177">
    <property type="entry name" value="Lipid_A_modif_metabolic_enz"/>
</dbReference>
<sequence>MSIPTDPLRTCTPNSPPDAPAGLGELSVLVTGAAGFIGINLVKALAPRCRRLICYGRRAQEILSPLGLPGTECHTGETGDIDRLGPLLHGVDRVIHLASSSTPVNADWDLVTDAEQNVLTTLKLFRACLAAGVGRVVFVSSGGTVYGPGAVVPTPESAPTDPITAYGVAKVAIEKYLHVFRHLHHLDYRVLRVANPYGPYQLATKGQGIIGAFIRKALAGQPLEIWGDGSTVRDYVYIDDLTDALLRAAVHDGPGRVFNVGSGRGTTINEVADTLEAVLGRRLERLYHPPRPVDVPVSVLDCAAAWREMGWRATTPLADGMTDTLRWFTRHVTPPGASA</sequence>
<protein>
    <submittedName>
        <fullName evidence="2">NAD-dependent epimerase/dehydratase</fullName>
    </submittedName>
</protein>
<dbReference type="HOGENOM" id="CLU_007383_1_7_7"/>
<dbReference type="eggNOG" id="COG0451">
    <property type="taxonomic scope" value="Bacteria"/>
</dbReference>
<evidence type="ECO:0000259" key="1">
    <source>
        <dbReference type="Pfam" id="PF01370"/>
    </source>
</evidence>
<dbReference type="KEGG" id="dvm:DvMF_2922"/>
<accession>B8DSA4</accession>
<dbReference type="SUPFAM" id="SSF51735">
    <property type="entry name" value="NAD(P)-binding Rossmann-fold domains"/>
    <property type="match status" value="1"/>
</dbReference>
<evidence type="ECO:0000313" key="2">
    <source>
        <dbReference type="EMBL" id="ACL09859.1"/>
    </source>
</evidence>
<dbReference type="Gene3D" id="3.40.50.720">
    <property type="entry name" value="NAD(P)-binding Rossmann-like Domain"/>
    <property type="match status" value="1"/>
</dbReference>
<gene>
    <name evidence="2" type="ordered locus">DvMF_2922</name>
</gene>
<proteinExistence type="predicted"/>
<dbReference type="Pfam" id="PF01370">
    <property type="entry name" value="Epimerase"/>
    <property type="match status" value="1"/>
</dbReference>
<dbReference type="PANTHER" id="PTHR43245:SF13">
    <property type="entry name" value="UDP-D-APIOSE_UDP-D-XYLOSE SYNTHASE 2"/>
    <property type="match status" value="1"/>
</dbReference>
<dbReference type="PANTHER" id="PTHR43245">
    <property type="entry name" value="BIFUNCTIONAL POLYMYXIN RESISTANCE PROTEIN ARNA"/>
    <property type="match status" value="1"/>
</dbReference>
<reference evidence="2" key="1">
    <citation type="submission" date="2008-10" db="EMBL/GenBank/DDBJ databases">
        <title>Complete sequence of Desulfovibrio vulgaris str. 'Miyazaki F'.</title>
        <authorList>
            <person name="Lucas S."/>
            <person name="Copeland A."/>
            <person name="Lapidus A."/>
            <person name="Glavina del Rio T."/>
            <person name="Dalin E."/>
            <person name="Tice H."/>
            <person name="Bruce D."/>
            <person name="Goodwin L."/>
            <person name="Pitluck S."/>
            <person name="Sims D."/>
            <person name="Brettin T."/>
            <person name="Detter J.C."/>
            <person name="Han C."/>
            <person name="Larimer F."/>
            <person name="Land M."/>
            <person name="Hauser L."/>
            <person name="Kyrpides N."/>
            <person name="Mikhailova N."/>
            <person name="Hazen T.C."/>
            <person name="Richardson P."/>
        </authorList>
    </citation>
    <scope>NUCLEOTIDE SEQUENCE</scope>
    <source>
        <strain evidence="2">Miyazaki F</strain>
    </source>
</reference>
<dbReference type="PRINTS" id="PR01713">
    <property type="entry name" value="NUCEPIMERASE"/>
</dbReference>